<gene>
    <name evidence="2" type="ORF">HKX39_08655</name>
</gene>
<name>A0A849P6L0_9BURK</name>
<organism evidence="2 3">
    <name type="scientific">Pelistega suis</name>
    <dbReference type="NCBI Taxonomy" id="1631957"/>
    <lineage>
        <taxon>Bacteria</taxon>
        <taxon>Pseudomonadati</taxon>
        <taxon>Pseudomonadota</taxon>
        <taxon>Betaproteobacteria</taxon>
        <taxon>Burkholderiales</taxon>
        <taxon>Alcaligenaceae</taxon>
        <taxon>Pelistega</taxon>
    </lineage>
</organism>
<dbReference type="EMBL" id="JABGBN010000007">
    <property type="protein sequence ID" value="NOL52231.1"/>
    <property type="molecule type" value="Genomic_DNA"/>
</dbReference>
<dbReference type="AlphaFoldDB" id="A0A849P6L0"/>
<proteinExistence type="predicted"/>
<dbReference type="InterPro" id="IPR007621">
    <property type="entry name" value="TPM_dom"/>
</dbReference>
<evidence type="ECO:0000313" key="3">
    <source>
        <dbReference type="Proteomes" id="UP000537862"/>
    </source>
</evidence>
<evidence type="ECO:0000313" key="2">
    <source>
        <dbReference type="EMBL" id="NOL52231.1"/>
    </source>
</evidence>
<dbReference type="Proteomes" id="UP000537862">
    <property type="component" value="Unassembled WGS sequence"/>
</dbReference>
<accession>A0A849P6L0</accession>
<evidence type="ECO:0000259" key="1">
    <source>
        <dbReference type="Pfam" id="PF04536"/>
    </source>
</evidence>
<keyword evidence="3" id="KW-1185">Reference proteome</keyword>
<dbReference type="Pfam" id="PF04536">
    <property type="entry name" value="TPM_phosphatase"/>
    <property type="match status" value="1"/>
</dbReference>
<reference evidence="2 3" key="1">
    <citation type="submission" date="2020-05" db="EMBL/GenBank/DDBJ databases">
        <authorList>
            <person name="Niu N."/>
        </authorList>
    </citation>
    <scope>NUCLEOTIDE SEQUENCE [LARGE SCALE GENOMIC DNA]</scope>
    <source>
        <strain evidence="2 3">3340-03</strain>
    </source>
</reference>
<comment type="caution">
    <text evidence="2">The sequence shown here is derived from an EMBL/GenBank/DDBJ whole genome shotgun (WGS) entry which is preliminary data.</text>
</comment>
<dbReference type="Gene3D" id="3.10.310.50">
    <property type="match status" value="1"/>
</dbReference>
<sequence>MVGNGLHKIGLGHWHGVYLKRRFFTDTVLARLAEEITQSETRHAGELVLAVEAHPPVKGLSSHERALEVFGRLRVWDTPYSTGVLLYLNLSLHTIEIIADRGITVNDEEWQQVCKALSQALASGQYEDGLKRAILAIEHLLAKACEGLPLNAENALVDKPVLL</sequence>
<feature type="domain" description="TPM" evidence="1">
    <location>
        <begin position="21"/>
        <end position="138"/>
    </location>
</feature>
<protein>
    <recommendedName>
        <fullName evidence="1">TPM domain-containing protein</fullName>
    </recommendedName>
</protein>